<keyword evidence="2" id="KW-0675">Receptor</keyword>
<evidence type="ECO:0000259" key="1">
    <source>
        <dbReference type="PROSITE" id="PS50104"/>
    </source>
</evidence>
<proteinExistence type="predicted"/>
<keyword evidence="3" id="KW-1185">Reference proteome</keyword>
<protein>
    <submittedName>
        <fullName evidence="2">Toll/interleukin-1 receptor domain-containing protein</fullName>
    </submittedName>
</protein>
<sequence>MKAFISYSHHDAEFLTSLHQHLAGLRRQKLLETWTDREIDAGGILDQEVASAMEKANLFLLLVSSSFINSDYCYEKEFKKALEKQKAGKALIVPIIVRPCDWLVPELRQFKALPEDGHAIHSKHWHSADEAFADVVKGLRILIENRKKKIEKFTPDESHVTSEQREELRNVHDEIVTRLIAKKVNQEDDVVKAEYGKWAGIVWGQFHDEFGTKTHGLQSLDRSRFAEAKSWLQQYRASNDKKLKRVNPQAYRTTLTKTIYSLLKPLGWTKEALYAFAAEKLGYAQSISSLSDLGNSQLELVRDRVRYEATKKKAKAAQAKAKSASRFEEPHSTFAKELLELILQHPNEDEQGLTEILRDSPVGPLYRAFIPNTTAAGAAPSVKKSLFAPAVTELIRLGWLLQPEGNNALRIYELNPESKSGAK</sequence>
<organism evidence="2 3">
    <name type="scientific">Luteolibacter soli</name>
    <dbReference type="NCBI Taxonomy" id="3135280"/>
    <lineage>
        <taxon>Bacteria</taxon>
        <taxon>Pseudomonadati</taxon>
        <taxon>Verrucomicrobiota</taxon>
        <taxon>Verrucomicrobiia</taxon>
        <taxon>Verrucomicrobiales</taxon>
        <taxon>Verrucomicrobiaceae</taxon>
        <taxon>Luteolibacter</taxon>
    </lineage>
</organism>
<accession>A0ABU9APB3</accession>
<dbReference type="SUPFAM" id="SSF52200">
    <property type="entry name" value="Toll/Interleukin receptor TIR domain"/>
    <property type="match status" value="1"/>
</dbReference>
<dbReference type="Gene3D" id="3.40.50.10140">
    <property type="entry name" value="Toll/interleukin-1 receptor homology (TIR) domain"/>
    <property type="match status" value="1"/>
</dbReference>
<dbReference type="InterPro" id="IPR035897">
    <property type="entry name" value="Toll_tir_struct_dom_sf"/>
</dbReference>
<feature type="domain" description="TIR" evidence="1">
    <location>
        <begin position="1"/>
        <end position="143"/>
    </location>
</feature>
<evidence type="ECO:0000313" key="2">
    <source>
        <dbReference type="EMBL" id="MEK7949542.1"/>
    </source>
</evidence>
<dbReference type="Proteomes" id="UP001371305">
    <property type="component" value="Unassembled WGS sequence"/>
</dbReference>
<dbReference type="PROSITE" id="PS50104">
    <property type="entry name" value="TIR"/>
    <property type="match status" value="1"/>
</dbReference>
<dbReference type="SMART" id="SM00255">
    <property type="entry name" value="TIR"/>
    <property type="match status" value="1"/>
</dbReference>
<dbReference type="Pfam" id="PF13676">
    <property type="entry name" value="TIR_2"/>
    <property type="match status" value="1"/>
</dbReference>
<gene>
    <name evidence="2" type="ORF">WKV53_03495</name>
</gene>
<evidence type="ECO:0000313" key="3">
    <source>
        <dbReference type="Proteomes" id="UP001371305"/>
    </source>
</evidence>
<reference evidence="2 3" key="1">
    <citation type="submission" date="2024-04" db="EMBL/GenBank/DDBJ databases">
        <title>Luteolibacter sp. isolated from soil.</title>
        <authorList>
            <person name="An J."/>
        </authorList>
    </citation>
    <scope>NUCLEOTIDE SEQUENCE [LARGE SCALE GENOMIC DNA]</scope>
    <source>
        <strain evidence="2 3">Y139</strain>
    </source>
</reference>
<dbReference type="EMBL" id="JBBUKT010000001">
    <property type="protein sequence ID" value="MEK7949542.1"/>
    <property type="molecule type" value="Genomic_DNA"/>
</dbReference>
<dbReference type="RefSeq" id="WP_341402960.1">
    <property type="nucleotide sequence ID" value="NZ_JBBUKT010000001.1"/>
</dbReference>
<name>A0ABU9APB3_9BACT</name>
<comment type="caution">
    <text evidence="2">The sequence shown here is derived from an EMBL/GenBank/DDBJ whole genome shotgun (WGS) entry which is preliminary data.</text>
</comment>
<dbReference type="InterPro" id="IPR000157">
    <property type="entry name" value="TIR_dom"/>
</dbReference>